<dbReference type="Pfam" id="PF09362">
    <property type="entry name" value="DUF1996"/>
    <property type="match status" value="1"/>
</dbReference>
<gene>
    <name evidence="3" type="ORF">UA08_06345</name>
</gene>
<dbReference type="AlphaFoldDB" id="A0A225AC30"/>
<sequence length="398" mass="42825">MFRLAPILSLLAVPAAAQHGYYFVLGTGMPVTIERLDPLLSDGKTPSQHVHSVVGGNGFAATMDYAQTQTSNCSTVQPIADKSNYWMPILYFQDPNNGSFIRVPEQPYHKIYSLLDKYGTSSNTYDTSIQEFPQEFRMIGGDATLRAENDTLMGPYGSGLEWFCHGNGTTEFPDISAVGFPTGFTACPNGFAASITLPSCWNGDDFNPSNPSAHMAYPTADGIDGCPETHRVARFPQIFVEYWLNIDTFDGLYTADDSPFVLTMGDATGYGFHVDFINGWESGALNATMPTCTPGNTGNPPLSDPTCFGNHGGIYTDDEIADCLLQPTTTEATGWTYPEIDNPQGGALTHGGVLSALPGCQTITKGPDRAVLTTCNETSPTTEGEVVQTDEVGVCNFD</sequence>
<dbReference type="EMBL" id="LFMY01000009">
    <property type="protein sequence ID" value="OKL58661.1"/>
    <property type="molecule type" value="Genomic_DNA"/>
</dbReference>
<evidence type="ECO:0000256" key="1">
    <source>
        <dbReference type="SAM" id="SignalP"/>
    </source>
</evidence>
<keyword evidence="1" id="KW-0732">Signal</keyword>
<name>A0A225AC30_TALAT</name>
<keyword evidence="4" id="KW-1185">Reference proteome</keyword>
<accession>A0A225AC30</accession>
<dbReference type="InterPro" id="IPR018535">
    <property type="entry name" value="DUF1996"/>
</dbReference>
<feature type="signal peptide" evidence="1">
    <location>
        <begin position="1"/>
        <end position="17"/>
    </location>
</feature>
<evidence type="ECO:0000313" key="4">
    <source>
        <dbReference type="Proteomes" id="UP000214365"/>
    </source>
</evidence>
<dbReference type="PANTHER" id="PTHR43662">
    <property type="match status" value="1"/>
</dbReference>
<dbReference type="STRING" id="1441469.A0A225AC30"/>
<proteinExistence type="predicted"/>
<reference evidence="3 4" key="1">
    <citation type="submission" date="2015-06" db="EMBL/GenBank/DDBJ databases">
        <title>Talaromyces atroroseus IBT 11181 draft genome.</title>
        <authorList>
            <person name="Rasmussen K.B."/>
            <person name="Rasmussen S."/>
            <person name="Petersen B."/>
            <person name="Sicheritz-Ponten T."/>
            <person name="Mortensen U.H."/>
            <person name="Thrane U."/>
        </authorList>
    </citation>
    <scope>NUCLEOTIDE SEQUENCE [LARGE SCALE GENOMIC DNA]</scope>
    <source>
        <strain evidence="3 4">IBT 11181</strain>
    </source>
</reference>
<feature type="domain" description="DUF1996" evidence="2">
    <location>
        <begin position="37"/>
        <end position="280"/>
    </location>
</feature>
<feature type="chain" id="PRO_5013166571" description="DUF1996 domain-containing protein" evidence="1">
    <location>
        <begin position="18"/>
        <end position="398"/>
    </location>
</feature>
<dbReference type="GeneID" id="31006101"/>
<dbReference type="Proteomes" id="UP000214365">
    <property type="component" value="Unassembled WGS sequence"/>
</dbReference>
<evidence type="ECO:0000259" key="2">
    <source>
        <dbReference type="Pfam" id="PF09362"/>
    </source>
</evidence>
<comment type="caution">
    <text evidence="3">The sequence shown here is derived from an EMBL/GenBank/DDBJ whole genome shotgun (WGS) entry which is preliminary data.</text>
</comment>
<dbReference type="OrthoDB" id="74764at2759"/>
<evidence type="ECO:0000313" key="3">
    <source>
        <dbReference type="EMBL" id="OKL58661.1"/>
    </source>
</evidence>
<protein>
    <recommendedName>
        <fullName evidence="2">DUF1996 domain-containing protein</fullName>
    </recommendedName>
</protein>
<dbReference type="RefSeq" id="XP_020118782.1">
    <property type="nucleotide sequence ID" value="XM_020268658.1"/>
</dbReference>
<dbReference type="PANTHER" id="PTHR43662:SF3">
    <property type="entry name" value="DOMAIN PROTEIN, PUTATIVE (AFU_ORTHOLOGUE AFUA_6G11970)-RELATED"/>
    <property type="match status" value="1"/>
</dbReference>
<organism evidence="3 4">
    <name type="scientific">Talaromyces atroroseus</name>
    <dbReference type="NCBI Taxonomy" id="1441469"/>
    <lineage>
        <taxon>Eukaryota</taxon>
        <taxon>Fungi</taxon>
        <taxon>Dikarya</taxon>
        <taxon>Ascomycota</taxon>
        <taxon>Pezizomycotina</taxon>
        <taxon>Eurotiomycetes</taxon>
        <taxon>Eurotiomycetidae</taxon>
        <taxon>Eurotiales</taxon>
        <taxon>Trichocomaceae</taxon>
        <taxon>Talaromyces</taxon>
        <taxon>Talaromyces sect. Trachyspermi</taxon>
    </lineage>
</organism>